<evidence type="ECO:0000256" key="21">
    <source>
        <dbReference type="SAM" id="MobiDB-lite"/>
    </source>
</evidence>
<protein>
    <recommendedName>
        <fullName evidence="18">7-dehydrocholesterol reductase</fullName>
        <ecNumber evidence="17">1.3.1.21</ecNumber>
    </recommendedName>
    <alternativeName>
        <fullName evidence="19">Sterol Delta(7)-reductase</fullName>
    </alternativeName>
</protein>
<keyword evidence="15 20" id="KW-1207">Sterol metabolism</keyword>
<feature type="transmembrane region" description="Helical" evidence="20">
    <location>
        <begin position="307"/>
        <end position="325"/>
    </location>
</feature>
<evidence type="ECO:0000256" key="9">
    <source>
        <dbReference type="ARBA" id="ARBA00022955"/>
    </source>
</evidence>
<feature type="transmembrane region" description="Helical" evidence="20">
    <location>
        <begin position="337"/>
        <end position="356"/>
    </location>
</feature>
<evidence type="ECO:0000256" key="18">
    <source>
        <dbReference type="ARBA" id="ARBA00039984"/>
    </source>
</evidence>
<keyword evidence="14 20" id="KW-0472">Membrane</keyword>
<evidence type="ECO:0000256" key="1">
    <source>
        <dbReference type="ARBA" id="ARBA00004477"/>
    </source>
</evidence>
<dbReference type="InterPro" id="IPR018083">
    <property type="entry name" value="Sterol_reductase_CS"/>
</dbReference>
<evidence type="ECO:0000256" key="8">
    <source>
        <dbReference type="ARBA" id="ARBA00022857"/>
    </source>
</evidence>
<evidence type="ECO:0000256" key="5">
    <source>
        <dbReference type="ARBA" id="ARBA00022692"/>
    </source>
</evidence>
<feature type="transmembrane region" description="Helical" evidence="20">
    <location>
        <begin position="275"/>
        <end position="295"/>
    </location>
</feature>
<gene>
    <name evidence="22" type="ORF">PT974_05359</name>
</gene>
<feature type="compositionally biased region" description="Polar residues" evidence="21">
    <location>
        <begin position="14"/>
        <end position="23"/>
    </location>
</feature>
<dbReference type="PANTHER" id="PTHR21257">
    <property type="entry name" value="DELTA(14)-STEROL REDUCTASE"/>
    <property type="match status" value="1"/>
</dbReference>
<evidence type="ECO:0000256" key="6">
    <source>
        <dbReference type="ARBA" id="ARBA00022778"/>
    </source>
</evidence>
<keyword evidence="6" id="KW-0152">Cholesterol biosynthesis</keyword>
<comment type="caution">
    <text evidence="22">The sequence shown here is derived from an EMBL/GenBank/DDBJ whole genome shotgun (WGS) entry which is preliminary data.</text>
</comment>
<keyword evidence="4" id="KW-0153">Cholesterol metabolism</keyword>
<evidence type="ECO:0000313" key="23">
    <source>
        <dbReference type="Proteomes" id="UP001338125"/>
    </source>
</evidence>
<keyword evidence="11 20" id="KW-0560">Oxidoreductase</keyword>
<evidence type="ECO:0000256" key="20">
    <source>
        <dbReference type="RuleBase" id="RU369120"/>
    </source>
</evidence>
<evidence type="ECO:0000256" key="4">
    <source>
        <dbReference type="ARBA" id="ARBA00022548"/>
    </source>
</evidence>
<keyword evidence="10 20" id="KW-1133">Transmembrane helix</keyword>
<feature type="transmembrane region" description="Helical" evidence="20">
    <location>
        <begin position="154"/>
        <end position="172"/>
    </location>
</feature>
<dbReference type="InterPro" id="IPR001171">
    <property type="entry name" value="ERG24_DHCR-like"/>
</dbReference>
<evidence type="ECO:0000256" key="13">
    <source>
        <dbReference type="ARBA" id="ARBA00023098"/>
    </source>
</evidence>
<evidence type="ECO:0000256" key="3">
    <source>
        <dbReference type="ARBA" id="ARBA00022516"/>
    </source>
</evidence>
<feature type="transmembrane region" description="Helical" evidence="20">
    <location>
        <begin position="184"/>
        <end position="202"/>
    </location>
</feature>
<keyword evidence="5 20" id="KW-0812">Transmembrane</keyword>
<dbReference type="Pfam" id="PF01222">
    <property type="entry name" value="ERG4_ERG24"/>
    <property type="match status" value="1"/>
</dbReference>
<reference evidence="22 23" key="1">
    <citation type="submission" date="2024-01" db="EMBL/GenBank/DDBJ databases">
        <title>Complete genome of Cladobotryum mycophilum ATHUM6906.</title>
        <authorList>
            <person name="Christinaki A.C."/>
            <person name="Myridakis A.I."/>
            <person name="Kouvelis V.N."/>
        </authorList>
    </citation>
    <scope>NUCLEOTIDE SEQUENCE [LARGE SCALE GENOMIC DNA]</scope>
    <source>
        <strain evidence="22 23">ATHUM6906</strain>
    </source>
</reference>
<dbReference type="EC" id="1.3.1.21" evidence="17"/>
<evidence type="ECO:0000256" key="10">
    <source>
        <dbReference type="ARBA" id="ARBA00022989"/>
    </source>
</evidence>
<dbReference type="Gene3D" id="1.20.120.1630">
    <property type="match status" value="1"/>
</dbReference>
<organism evidence="22 23">
    <name type="scientific">Cladobotryum mycophilum</name>
    <dbReference type="NCBI Taxonomy" id="491253"/>
    <lineage>
        <taxon>Eukaryota</taxon>
        <taxon>Fungi</taxon>
        <taxon>Dikarya</taxon>
        <taxon>Ascomycota</taxon>
        <taxon>Pezizomycotina</taxon>
        <taxon>Sordariomycetes</taxon>
        <taxon>Hypocreomycetidae</taxon>
        <taxon>Hypocreales</taxon>
        <taxon>Hypocreaceae</taxon>
        <taxon>Cladobotryum</taxon>
    </lineage>
</organism>
<proteinExistence type="inferred from homology"/>
<keyword evidence="23" id="KW-1185">Reference proteome</keyword>
<keyword evidence="13 20" id="KW-0443">Lipid metabolism</keyword>
<feature type="transmembrane region" description="Helical" evidence="20">
    <location>
        <begin position="55"/>
        <end position="79"/>
    </location>
</feature>
<keyword evidence="12 20" id="KW-0756">Sterol biosynthesis</keyword>
<comment type="similarity">
    <text evidence="2 20">Belongs to the ERG4/ERG24 family.</text>
</comment>
<feature type="region of interest" description="Disordered" evidence="21">
    <location>
        <begin position="1"/>
        <end position="35"/>
    </location>
</feature>
<evidence type="ECO:0000256" key="15">
    <source>
        <dbReference type="ARBA" id="ARBA00023166"/>
    </source>
</evidence>
<feature type="transmembrane region" description="Helical" evidence="20">
    <location>
        <begin position="418"/>
        <end position="446"/>
    </location>
</feature>
<evidence type="ECO:0000256" key="14">
    <source>
        <dbReference type="ARBA" id="ARBA00023136"/>
    </source>
</evidence>
<keyword evidence="3 20" id="KW-0444">Lipid biosynthesis</keyword>
<evidence type="ECO:0000313" key="22">
    <source>
        <dbReference type="EMBL" id="KAK5991964.1"/>
    </source>
</evidence>
<evidence type="ECO:0000256" key="2">
    <source>
        <dbReference type="ARBA" id="ARBA00005402"/>
    </source>
</evidence>
<sequence>MKDLNMVSGVESPSHANGTATQRKQTRDAPKSNNLIDSTISNQITWGRASIRRSWLGSLVASSPGALALLATVAFYITLGHFDGCMSKFVAAGMEDGFLNVYYKYGPRFTVKASLFWAGWVLLQALLFQFLPGQVNTGQRTPAGYLLTYKTNGLNAWIVTHLLYAGLCWFGLLDPGFVPRNWGGLSAAMSLSGVLVSAFAYIKAHLFPSHPEDRKFSGSIVNDFYMGIELNPRLGKNFDLKLFSNGRPGIVFWTLVDFSNIAYVYQNHGRIEPSLVLVTIFHTLYVIDFFVNESWYLRTIDIAHDHYGFYLAWGCFCYLPTCYTIQGQYLGLYPSSPSNTFMAIVFSIGLAGYVLFRSVNAQKDRVRRTGGQCNIWGKPAEYIEAKYNTSDGKEHTSILLCSGWWGFSRHANYVGDLMLSYSMCALVGTTKGMVWFYAIWMTMLLIHRCKRDERRCRDKYGTTWDEYCKRVPYRFVPGIW</sequence>
<comment type="subcellular location">
    <subcellularLocation>
        <location evidence="1">Endoplasmic reticulum membrane</location>
        <topology evidence="1">Multi-pass membrane protein</topology>
    </subcellularLocation>
</comment>
<dbReference type="EMBL" id="JAVFKD010000012">
    <property type="protein sequence ID" value="KAK5991964.1"/>
    <property type="molecule type" value="Genomic_DNA"/>
</dbReference>
<name>A0ABR0SIH8_9HYPO</name>
<evidence type="ECO:0000256" key="12">
    <source>
        <dbReference type="ARBA" id="ARBA00023011"/>
    </source>
</evidence>
<feature type="transmembrane region" description="Helical" evidence="20">
    <location>
        <begin position="115"/>
        <end position="133"/>
    </location>
</feature>
<evidence type="ECO:0000256" key="19">
    <source>
        <dbReference type="ARBA" id="ARBA00042688"/>
    </source>
</evidence>
<keyword evidence="8" id="KW-0521">NADP</keyword>
<dbReference type="PANTHER" id="PTHR21257:SF38">
    <property type="entry name" value="7-DEHYDROCHOLESTEROL REDUCTASE"/>
    <property type="match status" value="1"/>
</dbReference>
<keyword evidence="9 20" id="KW-0752">Steroid biosynthesis</keyword>
<accession>A0ABR0SIH8</accession>
<evidence type="ECO:0000256" key="16">
    <source>
        <dbReference type="ARBA" id="ARBA00023221"/>
    </source>
</evidence>
<dbReference type="PROSITE" id="PS01018">
    <property type="entry name" value="STEROL_REDUCT_2"/>
    <property type="match status" value="1"/>
</dbReference>
<evidence type="ECO:0000256" key="7">
    <source>
        <dbReference type="ARBA" id="ARBA00022824"/>
    </source>
</evidence>
<keyword evidence="7" id="KW-0256">Endoplasmic reticulum</keyword>
<evidence type="ECO:0000256" key="17">
    <source>
        <dbReference type="ARBA" id="ARBA00038851"/>
    </source>
</evidence>
<evidence type="ECO:0000256" key="11">
    <source>
        <dbReference type="ARBA" id="ARBA00023002"/>
    </source>
</evidence>
<dbReference type="Proteomes" id="UP001338125">
    <property type="component" value="Unassembled WGS sequence"/>
</dbReference>
<keyword evidence="16 20" id="KW-0753">Steroid metabolism</keyword>